<keyword evidence="3" id="KW-1185">Reference proteome</keyword>
<dbReference type="EMBL" id="DF977448">
    <property type="protein sequence ID" value="GAW25222.1"/>
    <property type="molecule type" value="Genomic_DNA"/>
</dbReference>
<feature type="compositionally biased region" description="Basic and acidic residues" evidence="1">
    <location>
        <begin position="43"/>
        <end position="61"/>
    </location>
</feature>
<feature type="region of interest" description="Disordered" evidence="1">
    <location>
        <begin position="34"/>
        <end position="61"/>
    </location>
</feature>
<evidence type="ECO:0000256" key="1">
    <source>
        <dbReference type="SAM" id="MobiDB-lite"/>
    </source>
</evidence>
<protein>
    <submittedName>
        <fullName evidence="2">Uncharacterized protein</fullName>
    </submittedName>
</protein>
<proteinExistence type="predicted"/>
<evidence type="ECO:0000313" key="3">
    <source>
        <dbReference type="Proteomes" id="UP000054516"/>
    </source>
</evidence>
<accession>A0A1S8A5F6</accession>
<sequence>MSWHLVPPTRATPLAGRHAASTIAVSRTVNFASRTTSSLPVRDNSKDNSKHVLNAERPLLH</sequence>
<dbReference type="Proteomes" id="UP000054516">
    <property type="component" value="Unassembled WGS sequence"/>
</dbReference>
<gene>
    <name evidence="2" type="ORF">SAMD00023353_0300970</name>
</gene>
<dbReference type="AlphaFoldDB" id="A0A1S8A5F6"/>
<organism evidence="2">
    <name type="scientific">Rosellinia necatrix</name>
    <name type="common">White root-rot fungus</name>
    <dbReference type="NCBI Taxonomy" id="77044"/>
    <lineage>
        <taxon>Eukaryota</taxon>
        <taxon>Fungi</taxon>
        <taxon>Dikarya</taxon>
        <taxon>Ascomycota</taxon>
        <taxon>Pezizomycotina</taxon>
        <taxon>Sordariomycetes</taxon>
        <taxon>Xylariomycetidae</taxon>
        <taxon>Xylariales</taxon>
        <taxon>Xylariaceae</taxon>
        <taxon>Rosellinia</taxon>
    </lineage>
</organism>
<reference evidence="2" key="1">
    <citation type="submission" date="2016-03" db="EMBL/GenBank/DDBJ databases">
        <title>Draft genome sequence of Rosellinia necatrix.</title>
        <authorList>
            <person name="Kanematsu S."/>
        </authorList>
    </citation>
    <scope>NUCLEOTIDE SEQUENCE [LARGE SCALE GENOMIC DNA]</scope>
    <source>
        <strain evidence="2">W97</strain>
    </source>
</reference>
<name>A0A1S8A5F6_ROSNE</name>
<evidence type="ECO:0000313" key="2">
    <source>
        <dbReference type="EMBL" id="GAW25222.1"/>
    </source>
</evidence>